<dbReference type="InterPro" id="IPR000823">
    <property type="entry name" value="Peroxidase_pln"/>
</dbReference>
<evidence type="ECO:0000313" key="18">
    <source>
        <dbReference type="EMBL" id="KAK7307239.1"/>
    </source>
</evidence>
<organism evidence="18 19">
    <name type="scientific">Canavalia gladiata</name>
    <name type="common">Sword bean</name>
    <name type="synonym">Dolichos gladiatus</name>
    <dbReference type="NCBI Taxonomy" id="3824"/>
    <lineage>
        <taxon>Eukaryota</taxon>
        <taxon>Viridiplantae</taxon>
        <taxon>Streptophyta</taxon>
        <taxon>Embryophyta</taxon>
        <taxon>Tracheophyta</taxon>
        <taxon>Spermatophyta</taxon>
        <taxon>Magnoliopsida</taxon>
        <taxon>eudicotyledons</taxon>
        <taxon>Gunneridae</taxon>
        <taxon>Pentapetalae</taxon>
        <taxon>rosids</taxon>
        <taxon>fabids</taxon>
        <taxon>Fabales</taxon>
        <taxon>Fabaceae</taxon>
        <taxon>Papilionoideae</taxon>
        <taxon>50 kb inversion clade</taxon>
        <taxon>NPAAA clade</taxon>
        <taxon>indigoferoid/millettioid clade</taxon>
        <taxon>Phaseoleae</taxon>
        <taxon>Canavalia</taxon>
    </lineage>
</organism>
<evidence type="ECO:0000256" key="8">
    <source>
        <dbReference type="ARBA" id="ARBA00023002"/>
    </source>
</evidence>
<feature type="disulfide bond" evidence="15">
    <location>
        <begin position="93"/>
        <end position="98"/>
    </location>
</feature>
<evidence type="ECO:0000256" key="10">
    <source>
        <dbReference type="ARBA" id="ARBA00023157"/>
    </source>
</evidence>
<dbReference type="Gene3D" id="1.10.520.10">
    <property type="match status" value="1"/>
</dbReference>
<feature type="binding site" evidence="13">
    <location>
        <position position="114"/>
    </location>
    <ligand>
        <name>Ca(2+)</name>
        <dbReference type="ChEBI" id="CHEBI:29108"/>
        <label>1</label>
    </ligand>
</feature>
<dbReference type="GO" id="GO:0042744">
    <property type="term" value="P:hydrogen peroxide catabolic process"/>
    <property type="evidence" value="ECO:0007669"/>
    <property type="project" value="UniProtKB-KW"/>
</dbReference>
<evidence type="ECO:0000256" key="5">
    <source>
        <dbReference type="ARBA" id="ARBA00022559"/>
    </source>
</evidence>
<evidence type="ECO:0000259" key="17">
    <source>
        <dbReference type="PROSITE" id="PS50873"/>
    </source>
</evidence>
<keyword evidence="13 16" id="KW-0106">Calcium</keyword>
<dbReference type="PRINTS" id="PR00461">
    <property type="entry name" value="PLPEROXIDASE"/>
</dbReference>
<evidence type="ECO:0000256" key="6">
    <source>
        <dbReference type="ARBA" id="ARBA00022617"/>
    </source>
</evidence>
<keyword evidence="6 16" id="KW-0349">Heme</keyword>
<dbReference type="PROSITE" id="PS00435">
    <property type="entry name" value="PEROXIDASE_1"/>
    <property type="match status" value="1"/>
</dbReference>
<dbReference type="CDD" id="cd00693">
    <property type="entry name" value="secretory_peroxidase"/>
    <property type="match status" value="1"/>
</dbReference>
<evidence type="ECO:0000256" key="15">
    <source>
        <dbReference type="PIRSR" id="PIRSR600823-5"/>
    </source>
</evidence>
<dbReference type="InterPro" id="IPR010255">
    <property type="entry name" value="Haem_peroxidase_sf"/>
</dbReference>
<dbReference type="PROSITE" id="PS00436">
    <property type="entry name" value="PEROXIDASE_2"/>
    <property type="match status" value="1"/>
</dbReference>
<feature type="binding site" evidence="13">
    <location>
        <position position="95"/>
    </location>
    <ligand>
        <name>Ca(2+)</name>
        <dbReference type="ChEBI" id="CHEBI:29108"/>
        <label>1</label>
    </ligand>
</feature>
<keyword evidence="10 15" id="KW-1015">Disulfide bond</keyword>
<dbReference type="FunFam" id="1.10.420.10:FF:000001">
    <property type="entry name" value="Peroxidase"/>
    <property type="match status" value="1"/>
</dbReference>
<dbReference type="GO" id="GO:0005576">
    <property type="term" value="C:extracellular region"/>
    <property type="evidence" value="ECO:0007669"/>
    <property type="project" value="UniProtKB-SubCell"/>
</dbReference>
<evidence type="ECO:0000256" key="12">
    <source>
        <dbReference type="PIRSR" id="PIRSR600823-2"/>
    </source>
</evidence>
<dbReference type="PANTHER" id="PTHR31517">
    <property type="match status" value="1"/>
</dbReference>
<dbReference type="EMBL" id="JAYMYQ010000010">
    <property type="protein sequence ID" value="KAK7307239.1"/>
    <property type="molecule type" value="Genomic_DNA"/>
</dbReference>
<evidence type="ECO:0000256" key="3">
    <source>
        <dbReference type="ARBA" id="ARBA00006873"/>
    </source>
</evidence>
<comment type="similarity">
    <text evidence="16">Belongs to the peroxidase family. Classical plant (class III) peroxidase subfamily.</text>
</comment>
<keyword evidence="19" id="KW-1185">Reference proteome</keyword>
<feature type="binding site" evidence="12">
    <location>
        <position position="190"/>
    </location>
    <ligand>
        <name>substrate</name>
    </ligand>
</feature>
<dbReference type="PROSITE" id="PS50873">
    <property type="entry name" value="PEROXIDASE_4"/>
    <property type="match status" value="1"/>
</dbReference>
<comment type="catalytic activity">
    <reaction evidence="1 16">
        <text>2 a phenolic donor + H2O2 = 2 a phenolic radical donor + 2 H2O</text>
        <dbReference type="Rhea" id="RHEA:56136"/>
        <dbReference type="ChEBI" id="CHEBI:15377"/>
        <dbReference type="ChEBI" id="CHEBI:16240"/>
        <dbReference type="ChEBI" id="CHEBI:139520"/>
        <dbReference type="ChEBI" id="CHEBI:139521"/>
        <dbReference type="EC" id="1.11.1.7"/>
    </reaction>
</comment>
<keyword evidence="16" id="KW-0376">Hydrogen peroxide</keyword>
<keyword evidence="7 13" id="KW-0479">Metal-binding</keyword>
<dbReference type="InterPro" id="IPR002016">
    <property type="entry name" value="Haem_peroxidase"/>
</dbReference>
<dbReference type="GO" id="GO:0140825">
    <property type="term" value="F:lactoperoxidase activity"/>
    <property type="evidence" value="ECO:0007669"/>
    <property type="project" value="UniProtKB-EC"/>
</dbReference>
<gene>
    <name evidence="18" type="ORF">VNO77_40121</name>
</gene>
<feature type="binding site" evidence="13">
    <location>
        <position position="277"/>
    </location>
    <ligand>
        <name>Ca(2+)</name>
        <dbReference type="ChEBI" id="CHEBI:29108"/>
        <label>2</label>
    </ligand>
</feature>
<feature type="binding site" evidence="13">
    <location>
        <position position="282"/>
    </location>
    <ligand>
        <name>Ca(2+)</name>
        <dbReference type="ChEBI" id="CHEBI:29108"/>
        <label>2</label>
    </ligand>
</feature>
<evidence type="ECO:0000256" key="1">
    <source>
        <dbReference type="ARBA" id="ARBA00000189"/>
    </source>
</evidence>
<dbReference type="Proteomes" id="UP001367508">
    <property type="component" value="Unassembled WGS sequence"/>
</dbReference>
<dbReference type="EC" id="1.11.1.7" evidence="4 16"/>
<keyword evidence="16" id="KW-0732">Signal</keyword>
<dbReference type="FunFam" id="1.10.520.10:FF:000023">
    <property type="entry name" value="Peroxidase"/>
    <property type="match status" value="1"/>
</dbReference>
<dbReference type="PRINTS" id="PR00458">
    <property type="entry name" value="PEROXIDASE"/>
</dbReference>
<feature type="disulfide bond" evidence="15">
    <location>
        <begin position="227"/>
        <end position="259"/>
    </location>
</feature>
<sequence length="356" mass="39248">MKMSRVLVGTLLVLHLVLVPCNGDEGGFPFQFPYPSGNAEQPLNETNSNILREGFYNQSCPNAEQIVADTLAQIVKTNPKAVPILIRLQFHDCFVAGCDASILLDYALTGDKVEKSSMFNGLLLKGADLIDDIKSKLEEECPQTVSCADTLAFATNEAMALAGLPRRSPLGGRRDSLISLASIAEDNNLPLPNWSLDQMIQLFNNKGFSTEELVVLLGSHSVGSCHCDVFMERVFNFQNTGKPDPALTVEVIDELRNECRNAGTPQFRNPPVNFDETPTVLDNLFFKNMVDRQKTLLITDSHLITDPRTAPIVKQMADDPDLFQRKFAEAMLKLSSLNVLTGENGEVRKVCRSTNA</sequence>
<comment type="cofactor">
    <cofactor evidence="13 16">
        <name>heme b</name>
        <dbReference type="ChEBI" id="CHEBI:60344"/>
    </cofactor>
    <text evidence="13 16">Binds 1 heme b (iron(II)-protoporphyrin IX) group per subunit.</text>
</comment>
<feature type="disulfide bond" evidence="15">
    <location>
        <begin position="60"/>
        <end position="141"/>
    </location>
</feature>
<dbReference type="GO" id="GO:0020037">
    <property type="term" value="F:heme binding"/>
    <property type="evidence" value="ECO:0007669"/>
    <property type="project" value="UniProtKB-UniRule"/>
</dbReference>
<dbReference type="InterPro" id="IPR019793">
    <property type="entry name" value="Peroxidases_heam-ligand_BS"/>
</dbReference>
<feature type="chain" id="PRO_5042672653" description="Peroxidase" evidence="16">
    <location>
        <begin position="24"/>
        <end position="356"/>
    </location>
</feature>
<evidence type="ECO:0000256" key="9">
    <source>
        <dbReference type="ARBA" id="ARBA00023004"/>
    </source>
</evidence>
<dbReference type="Pfam" id="PF00141">
    <property type="entry name" value="peroxidase"/>
    <property type="match status" value="1"/>
</dbReference>
<dbReference type="GO" id="GO:0006979">
    <property type="term" value="P:response to oxidative stress"/>
    <property type="evidence" value="ECO:0007669"/>
    <property type="project" value="UniProtKB-UniRule"/>
</dbReference>
<evidence type="ECO:0000256" key="7">
    <source>
        <dbReference type="ARBA" id="ARBA00022723"/>
    </source>
</evidence>
<dbReference type="InterPro" id="IPR019794">
    <property type="entry name" value="Peroxidases_AS"/>
</dbReference>
<comment type="subcellular location">
    <subcellularLocation>
        <location evidence="16">Secreted</location>
    </subcellularLocation>
</comment>
<feature type="site" description="Transition state stabilizer" evidence="14">
    <location>
        <position position="87"/>
    </location>
</feature>
<comment type="caution">
    <text evidence="18">The sequence shown here is derived from an EMBL/GenBank/DDBJ whole genome shotgun (WGS) entry which is preliminary data.</text>
</comment>
<dbReference type="AlphaFoldDB" id="A0AAN9K132"/>
<comment type="similarity">
    <text evidence="3">Belongs to the peroxidase family. Ascorbate peroxidase subfamily.</text>
</comment>
<feature type="signal peptide" evidence="16">
    <location>
        <begin position="1"/>
        <end position="23"/>
    </location>
</feature>
<feature type="active site" description="Proton acceptor" evidence="11">
    <location>
        <position position="91"/>
    </location>
</feature>
<feature type="binding site" description="axial binding residue" evidence="13">
    <location>
        <position position="220"/>
    </location>
    <ligand>
        <name>heme b</name>
        <dbReference type="ChEBI" id="CHEBI:60344"/>
    </ligand>
    <ligandPart>
        <name>Fe</name>
        <dbReference type="ChEBI" id="CHEBI:18248"/>
    </ligandPart>
</feature>
<evidence type="ECO:0000256" key="16">
    <source>
        <dbReference type="RuleBase" id="RU362060"/>
    </source>
</evidence>
<dbReference type="PANTHER" id="PTHR31517:SF48">
    <property type="entry name" value="PEROXIDASE 16-RELATED"/>
    <property type="match status" value="1"/>
</dbReference>
<feature type="binding site" evidence="13">
    <location>
        <position position="101"/>
    </location>
    <ligand>
        <name>Ca(2+)</name>
        <dbReference type="ChEBI" id="CHEBI:29108"/>
        <label>1</label>
    </ligand>
</feature>
<keyword evidence="5 16" id="KW-0575">Peroxidase</keyword>
<dbReference type="SUPFAM" id="SSF48113">
    <property type="entry name" value="Heme-dependent peroxidases"/>
    <property type="match status" value="1"/>
</dbReference>
<keyword evidence="9 13" id="KW-0408">Iron</keyword>
<feature type="binding site" evidence="13">
    <location>
        <position position="97"/>
    </location>
    <ligand>
        <name>Ca(2+)</name>
        <dbReference type="ChEBI" id="CHEBI:29108"/>
        <label>1</label>
    </ligand>
</feature>
<evidence type="ECO:0000256" key="13">
    <source>
        <dbReference type="PIRSR" id="PIRSR600823-3"/>
    </source>
</evidence>
<name>A0AAN9K132_CANGL</name>
<comment type="cofactor">
    <cofactor evidence="13 16">
        <name>Ca(2+)</name>
        <dbReference type="ChEBI" id="CHEBI:29108"/>
    </cofactor>
    <text evidence="13 16">Binds 2 calcium ions per subunit.</text>
</comment>
<proteinExistence type="inferred from homology"/>
<reference evidence="18 19" key="1">
    <citation type="submission" date="2024-01" db="EMBL/GenBank/DDBJ databases">
        <title>The genomes of 5 underutilized Papilionoideae crops provide insights into root nodulation and disease resistanc.</title>
        <authorList>
            <person name="Jiang F."/>
        </authorList>
    </citation>
    <scope>NUCLEOTIDE SEQUENCE [LARGE SCALE GENOMIC DNA]</scope>
    <source>
        <strain evidence="18">LVBAO_FW01</strain>
        <tissue evidence="18">Leaves</tissue>
    </source>
</reference>
<dbReference type="GO" id="GO:0046872">
    <property type="term" value="F:metal ion binding"/>
    <property type="evidence" value="ECO:0007669"/>
    <property type="project" value="UniProtKB-UniRule"/>
</dbReference>
<feature type="binding site" evidence="13">
    <location>
        <position position="92"/>
    </location>
    <ligand>
        <name>Ca(2+)</name>
        <dbReference type="ChEBI" id="CHEBI:29108"/>
        <label>1</label>
    </ligand>
</feature>
<feature type="domain" description="Plant heme peroxidase family profile" evidence="17">
    <location>
        <begin position="50"/>
        <end position="355"/>
    </location>
</feature>
<evidence type="ECO:0000256" key="2">
    <source>
        <dbReference type="ARBA" id="ARBA00002322"/>
    </source>
</evidence>
<evidence type="ECO:0000256" key="11">
    <source>
        <dbReference type="PIRSR" id="PIRSR600823-1"/>
    </source>
</evidence>
<feature type="disulfide bond" evidence="15">
    <location>
        <begin position="147"/>
        <end position="351"/>
    </location>
</feature>
<feature type="binding site" evidence="13">
    <location>
        <position position="275"/>
    </location>
    <ligand>
        <name>Ca(2+)</name>
        <dbReference type="ChEBI" id="CHEBI:29108"/>
        <label>2</label>
    </ligand>
</feature>
<dbReference type="InterPro" id="IPR033905">
    <property type="entry name" value="Secretory_peroxidase"/>
</dbReference>
<dbReference type="Gene3D" id="1.10.420.10">
    <property type="entry name" value="Peroxidase, domain 2"/>
    <property type="match status" value="1"/>
</dbReference>
<keyword evidence="16" id="KW-0964">Secreted</keyword>
<comment type="function">
    <text evidence="2">Removal of H(2)O(2), oxidation of toxic reductants, biosynthesis and degradation of lignin, suberization, auxin catabolism, response to environmental stresses such as wounding, pathogen attack and oxidative stress. These functions might be dependent on each isozyme/isoform in each plant tissue.</text>
</comment>
<evidence type="ECO:0000313" key="19">
    <source>
        <dbReference type="Proteomes" id="UP001367508"/>
    </source>
</evidence>
<evidence type="ECO:0000256" key="4">
    <source>
        <dbReference type="ARBA" id="ARBA00012313"/>
    </source>
</evidence>
<accession>A0AAN9K132</accession>
<evidence type="ECO:0000256" key="14">
    <source>
        <dbReference type="PIRSR" id="PIRSR600823-4"/>
    </source>
</evidence>
<protein>
    <recommendedName>
        <fullName evidence="4 16">Peroxidase</fullName>
        <ecNumber evidence="4 16">1.11.1.7</ecNumber>
    </recommendedName>
</protein>
<keyword evidence="8 16" id="KW-0560">Oxidoreductase</keyword>
<feature type="binding site" evidence="13">
    <location>
        <position position="99"/>
    </location>
    <ligand>
        <name>Ca(2+)</name>
        <dbReference type="ChEBI" id="CHEBI:29108"/>
        <label>1</label>
    </ligand>
</feature>